<proteinExistence type="predicted"/>
<keyword evidence="2" id="KW-1185">Reference proteome</keyword>
<dbReference type="Proteomes" id="UP001163321">
    <property type="component" value="Chromosome 5"/>
</dbReference>
<reference evidence="1 2" key="1">
    <citation type="journal article" date="2022" name="bioRxiv">
        <title>The genome of the oomycete Peronosclerospora sorghi, a cosmopolitan pathogen of maize and sorghum, is inflated with dispersed pseudogenes.</title>
        <authorList>
            <person name="Fletcher K."/>
            <person name="Martin F."/>
            <person name="Isakeit T."/>
            <person name="Cavanaugh K."/>
            <person name="Magill C."/>
            <person name="Michelmore R."/>
        </authorList>
    </citation>
    <scope>NUCLEOTIDE SEQUENCE [LARGE SCALE GENOMIC DNA]</scope>
    <source>
        <strain evidence="1">P6</strain>
    </source>
</reference>
<comment type="caution">
    <text evidence="1">The sequence shown here is derived from an EMBL/GenBank/DDBJ whole genome shotgun (WGS) entry which is preliminary data.</text>
</comment>
<organism evidence="1 2">
    <name type="scientific">Peronosclerospora sorghi</name>
    <dbReference type="NCBI Taxonomy" id="230839"/>
    <lineage>
        <taxon>Eukaryota</taxon>
        <taxon>Sar</taxon>
        <taxon>Stramenopiles</taxon>
        <taxon>Oomycota</taxon>
        <taxon>Peronosporomycetes</taxon>
        <taxon>Peronosporales</taxon>
        <taxon>Peronosporaceae</taxon>
        <taxon>Peronosclerospora</taxon>
    </lineage>
</organism>
<dbReference type="EMBL" id="CM047584">
    <property type="protein sequence ID" value="KAI9911688.1"/>
    <property type="molecule type" value="Genomic_DNA"/>
</dbReference>
<accession>A0ACC0W131</accession>
<protein>
    <submittedName>
        <fullName evidence="1">Uncharacterized protein</fullName>
    </submittedName>
</protein>
<evidence type="ECO:0000313" key="2">
    <source>
        <dbReference type="Proteomes" id="UP001163321"/>
    </source>
</evidence>
<name>A0ACC0W131_9STRA</name>
<gene>
    <name evidence="1" type="ORF">PsorP6_009717</name>
</gene>
<sequence>MESSPLLALHARTEATAFRPHDTRRPSARARSHWFSRLPFTWLHPLLHRRTSPPLEGAELGPEHDTIDVKNRLCASLDPPLSLSKCLYHTLGTSLYRTAAWKLAGVCFRVLVPLCVHALIHYVHDPTFLVVVSSDYDAYLLTASFLVASMAQTLCVHQHDQSMLRHARTVRSASTMVVYENSLTLSLHRTRAITSRTILDTTLRDSNRIHDLVSTLHSLWAAPLQFLLGLLLLVHYLGAAASFVGVGTLLTLVLPLRAFLSSQGATSSNTRRTCTTTRQTLVTHVVEHIRAIKLDAWESAVVRRVEASRARELDCLQRVHRWQAYETMLGHATPVLVAVATFATLSYLEPTALTPDKAFPALLLVPVVQKPLQALPDVVALLAPARAALERLQSILHLDHASQPPRPQSTSWIRSHAAYELRHATFGYMDPPDEWSAASSSTPPPLANVTLSIPRGKLTLIVGAHGSGKSTLVAALCREMPPTSGIVHVPTTNVSLAAQPPFILPHTTLHDNIVAGAPVDTVRLHRVLKCCNLERELLMLPQGLQTVTDAQGAPLSTSQQDRVALARALYPRDQALYVVDASFDALAPSVATRVFRDCVSSDQGLVAGCTRVVTTRSFALAPMADWILVLDKRRVVDMGTFHDLLQRRPTGPVAAMHALDPRGADAGHEESAEATLDTETEERASWHASVASCGGVSTMGVVALLLARQLASVATDLWLVHWTRSALYGADGTTVFVTTYAVLSLTPLVLGLVGDLVGRTAGRSAARSMHHALLHCVAKGTMRFFETTRVARVLACFCHDIERIDDELAPALVHFLSSFLDLMSLLIVQTSVAPTLLVVVLPLSFFALYAARSYAHAHRALERRATTATTALAAYFTHTLDGLGTLKTFHLLAHCVREQARRVDDDTNARRRVHGLDQWLHVRLELLGTTSASALAVLLTRERGADDVHRSSALVGLLLCYSVHLSSHLRTLVRSYMDVTAVLPSVARIERACAQVDTEPLTLVAHVYDEWTAPPSRVLALRPHWPEHGHLEFVHVRFPSAPSAPPVSFTVHQSDTIAVGGADARTLVDALFRLTPLAHGAIFIDHVDTTALALTELRARLALIPRDAVVFAASVRWNLDPRGVATDAELWRVLGTVRLETMVRSVRGGLDARVGDGGGIHWRRDVRRRVALARALLKRAKVVVVEDDEADAASVEDTTGAWIFQETMRTALADATVLTVTDRVETIRQADKVLVLAHGQMVAFRPPSELQRTEWTTLLGQSIEADAADVESE</sequence>
<evidence type="ECO:0000313" key="1">
    <source>
        <dbReference type="EMBL" id="KAI9911688.1"/>
    </source>
</evidence>